<comment type="caution">
    <text evidence="1">The sequence shown here is derived from an EMBL/GenBank/DDBJ whole genome shotgun (WGS) entry which is preliminary data.</text>
</comment>
<sequence length="51" mass="5530">MDVNDDADSLSIRVALTFLASRARTYRGSSSLPNAYACHQRSITRSPSSSP</sequence>
<dbReference type="EMBL" id="FNRV01000001">
    <property type="protein sequence ID" value="SEB64267.1"/>
    <property type="molecule type" value="Genomic_DNA"/>
</dbReference>
<dbReference type="Proteomes" id="UP000199665">
    <property type="component" value="Unassembled WGS sequence"/>
</dbReference>
<reference evidence="1 2" key="1">
    <citation type="submission" date="2016-10" db="EMBL/GenBank/DDBJ databases">
        <authorList>
            <person name="Varghese N."/>
            <person name="Submissions S."/>
        </authorList>
    </citation>
    <scope>NUCLEOTIDE SEQUENCE [LARGE SCALE GENOMIC DNA]</scope>
    <source>
        <strain evidence="1 2">DSM 18327</strain>
    </source>
</reference>
<protein>
    <submittedName>
        <fullName evidence="1">Uncharacterized protein</fullName>
    </submittedName>
</protein>
<accession>A0ABY0XLW0</accession>
<organism evidence="1 2">
    <name type="scientific">Pseudomonas mohnii</name>
    <dbReference type="NCBI Taxonomy" id="395600"/>
    <lineage>
        <taxon>Bacteria</taxon>
        <taxon>Pseudomonadati</taxon>
        <taxon>Pseudomonadota</taxon>
        <taxon>Gammaproteobacteria</taxon>
        <taxon>Pseudomonadales</taxon>
        <taxon>Pseudomonadaceae</taxon>
        <taxon>Pseudomonas</taxon>
    </lineage>
</organism>
<keyword evidence="2" id="KW-1185">Reference proteome</keyword>
<evidence type="ECO:0000313" key="1">
    <source>
        <dbReference type="EMBL" id="SEB64267.1"/>
    </source>
</evidence>
<gene>
    <name evidence="1" type="ORF">SAMN05216205_0213</name>
</gene>
<name>A0ABY0XLW0_9PSED</name>
<proteinExistence type="predicted"/>
<evidence type="ECO:0000313" key="2">
    <source>
        <dbReference type="Proteomes" id="UP000199665"/>
    </source>
</evidence>